<dbReference type="InterPro" id="IPR049971">
    <property type="entry name" value="CLC_0170-like"/>
</dbReference>
<proteinExistence type="predicted"/>
<dbReference type="AlphaFoldDB" id="A0A229UX10"/>
<protein>
    <submittedName>
        <fullName evidence="2">Uncharacterized protein</fullName>
    </submittedName>
</protein>
<keyword evidence="1" id="KW-0812">Transmembrane</keyword>
<name>A0A229UX10_9BACL</name>
<reference evidence="2 3" key="1">
    <citation type="submission" date="2017-07" db="EMBL/GenBank/DDBJ databases">
        <title>Genome sequencing and assembly of Paenibacillus rigui.</title>
        <authorList>
            <person name="Mayilraj S."/>
        </authorList>
    </citation>
    <scope>NUCLEOTIDE SEQUENCE [LARGE SCALE GENOMIC DNA]</scope>
    <source>
        <strain evidence="2 3">JCM 16352</strain>
    </source>
</reference>
<accession>A0A229UX10</accession>
<gene>
    <name evidence="2" type="ORF">CF651_00820</name>
</gene>
<evidence type="ECO:0000313" key="3">
    <source>
        <dbReference type="Proteomes" id="UP000215509"/>
    </source>
</evidence>
<keyword evidence="3" id="KW-1185">Reference proteome</keyword>
<feature type="transmembrane region" description="Helical" evidence="1">
    <location>
        <begin position="46"/>
        <end position="64"/>
    </location>
</feature>
<feature type="transmembrane region" description="Helical" evidence="1">
    <location>
        <begin position="6"/>
        <end position="25"/>
    </location>
</feature>
<dbReference type="RefSeq" id="WP_094012945.1">
    <property type="nucleotide sequence ID" value="NZ_NMQW01000002.1"/>
</dbReference>
<keyword evidence="1" id="KW-1133">Transmembrane helix</keyword>
<comment type="caution">
    <text evidence="2">The sequence shown here is derived from an EMBL/GenBank/DDBJ whole genome shotgun (WGS) entry which is preliminary data.</text>
</comment>
<dbReference type="EMBL" id="NMQW01000002">
    <property type="protein sequence ID" value="OXM87695.1"/>
    <property type="molecule type" value="Genomic_DNA"/>
</dbReference>
<dbReference type="NCBIfam" id="NF042414">
    <property type="entry name" value="CLC_0170_fam"/>
    <property type="match status" value="1"/>
</dbReference>
<organism evidence="2 3">
    <name type="scientific">Paenibacillus rigui</name>
    <dbReference type="NCBI Taxonomy" id="554312"/>
    <lineage>
        <taxon>Bacteria</taxon>
        <taxon>Bacillati</taxon>
        <taxon>Bacillota</taxon>
        <taxon>Bacilli</taxon>
        <taxon>Bacillales</taxon>
        <taxon>Paenibacillaceae</taxon>
        <taxon>Paenibacillus</taxon>
    </lineage>
</organism>
<evidence type="ECO:0000313" key="2">
    <source>
        <dbReference type="EMBL" id="OXM87695.1"/>
    </source>
</evidence>
<sequence>MFTGVVVSYMNFILFLLLLSGWFVLQFDVNRYKKRGMEKEYKTSKWLGWINLVIGTFGLVGNWFY</sequence>
<evidence type="ECO:0000256" key="1">
    <source>
        <dbReference type="SAM" id="Phobius"/>
    </source>
</evidence>
<keyword evidence="1" id="KW-0472">Membrane</keyword>
<dbReference type="OrthoDB" id="2897521at2"/>
<dbReference type="Proteomes" id="UP000215509">
    <property type="component" value="Unassembled WGS sequence"/>
</dbReference>